<feature type="non-terminal residue" evidence="11">
    <location>
        <position position="1"/>
    </location>
</feature>
<dbReference type="Pfam" id="PF06148">
    <property type="entry name" value="COG2_N"/>
    <property type="match status" value="1"/>
</dbReference>
<keyword evidence="7" id="KW-0472">Membrane</keyword>
<sequence length="674" mass="75666">ITGLLGRMAISSPKMFVPSGVEIDVSQLCFNKAHFTRSDFEVQRFMTLARRRSDLKTIHSDLRLYLKSIQHSMVELINEDYAHFVHLSSNLVGLKTSIDSINTNIDTVWKDFNETAKDAVTQAEKIELRCSQLTATRDAQQRLSRQITAISSMKKLRCTLREASTPLTTLSLERLSSLLTDLVVNKEAIEEDSAAIKAYVKVMDTVGDRLSTEFLSSLQSDLSLLPLIFSLLSLCRLSDRLVSRIVSDVIDPSIKKEQNKTPLYSLNQVLEAINRLRSDWSSKLGVHSKGSLIDFLDQSLLTFLLSYIDKSLSMHLTTSPSLFHSAFQSISLFINEWPSPISSSSHLRAIRSRFQLQVYFLQVASAPWKKLQELADPSKFSLAEGEQEDEETRLNSHFFHQAVETIKGLWHEDRFLLPLAGKCWEQTTKIIMLCVNYAKAMIDLVSSSDSSSSSSSFLSTLSSLQVDCTRMGPIVFDNALLSIWPRLRELGVDTSTFGQTLNAFTASMEKEAERVRNSMVDWLTRECETMMDGVSQLPKQYRWTKKPAPTSASPYISSVITRVEEVVREAREKGIEGAEEMGREAIERSAAGLIAKAHQVLETVNATGVSLSRLKRREGAVGSGDGETDEEKIRMQMGLDLMEILERVRGNDERAKEIEELLAKVQSSVRQPSA</sequence>
<reference evidence="11" key="1">
    <citation type="submission" date="2023-10" db="EMBL/GenBank/DDBJ databases">
        <title>Genome assembly of Pristionchus species.</title>
        <authorList>
            <person name="Yoshida K."/>
            <person name="Sommer R.J."/>
        </authorList>
    </citation>
    <scope>NUCLEOTIDE SEQUENCE</scope>
    <source>
        <strain evidence="11">RS0144</strain>
    </source>
</reference>
<comment type="caution">
    <text evidence="11">The sequence shown here is derived from an EMBL/GenBank/DDBJ whole genome shotgun (WGS) entry which is preliminary data.</text>
</comment>
<name>A0AAV5TLA5_9BILA</name>
<dbReference type="GO" id="GO:0006891">
    <property type="term" value="P:intra-Golgi vesicle-mediated transport"/>
    <property type="evidence" value="ECO:0007669"/>
    <property type="project" value="TreeGrafter"/>
</dbReference>
<evidence type="ECO:0000256" key="4">
    <source>
        <dbReference type="ARBA" id="ARBA00022448"/>
    </source>
</evidence>
<dbReference type="GO" id="GO:0017119">
    <property type="term" value="C:Golgi transport complex"/>
    <property type="evidence" value="ECO:0007669"/>
    <property type="project" value="TreeGrafter"/>
</dbReference>
<evidence type="ECO:0000256" key="1">
    <source>
        <dbReference type="ARBA" id="ARBA00004395"/>
    </source>
</evidence>
<evidence type="ECO:0000259" key="10">
    <source>
        <dbReference type="Pfam" id="PF12022"/>
    </source>
</evidence>
<dbReference type="GO" id="GO:0007030">
    <property type="term" value="P:Golgi organization"/>
    <property type="evidence" value="ECO:0007669"/>
    <property type="project" value="InterPro"/>
</dbReference>
<organism evidence="11 12">
    <name type="scientific">Pristionchus entomophagus</name>
    <dbReference type="NCBI Taxonomy" id="358040"/>
    <lineage>
        <taxon>Eukaryota</taxon>
        <taxon>Metazoa</taxon>
        <taxon>Ecdysozoa</taxon>
        <taxon>Nematoda</taxon>
        <taxon>Chromadorea</taxon>
        <taxon>Rhabditida</taxon>
        <taxon>Rhabditina</taxon>
        <taxon>Diplogasteromorpha</taxon>
        <taxon>Diplogasteroidea</taxon>
        <taxon>Neodiplogasteridae</taxon>
        <taxon>Pristionchus</taxon>
    </lineage>
</organism>
<keyword evidence="5" id="KW-0653">Protein transport</keyword>
<accession>A0AAV5TLA5</accession>
<dbReference type="Pfam" id="PF12022">
    <property type="entry name" value="COG2_C"/>
    <property type="match status" value="1"/>
</dbReference>
<dbReference type="GO" id="GO:0000139">
    <property type="term" value="C:Golgi membrane"/>
    <property type="evidence" value="ECO:0007669"/>
    <property type="project" value="UniProtKB-SubCell"/>
</dbReference>
<dbReference type="EMBL" id="BTSX01000004">
    <property type="protein sequence ID" value="GMS95210.1"/>
    <property type="molecule type" value="Genomic_DNA"/>
</dbReference>
<dbReference type="PANTHER" id="PTHR12961">
    <property type="entry name" value="CONSERVED OLIGOMERIC GOLGI COMPLEX COMPONENT 2"/>
    <property type="match status" value="1"/>
</dbReference>
<dbReference type="Proteomes" id="UP001432027">
    <property type="component" value="Unassembled WGS sequence"/>
</dbReference>
<dbReference type="PANTHER" id="PTHR12961:SF0">
    <property type="entry name" value="CONSERVED OLIGOMERIC GOLGI COMPLEX SUBUNIT 2"/>
    <property type="match status" value="1"/>
</dbReference>
<dbReference type="InterPro" id="IPR024603">
    <property type="entry name" value="COG_complex_COG2_C"/>
</dbReference>
<comment type="subcellular location">
    <subcellularLocation>
        <location evidence="1">Golgi apparatus membrane</location>
        <topology evidence="1">Peripheral membrane protein</topology>
    </subcellularLocation>
</comment>
<dbReference type="GO" id="GO:0015031">
    <property type="term" value="P:protein transport"/>
    <property type="evidence" value="ECO:0007669"/>
    <property type="project" value="UniProtKB-KW"/>
</dbReference>
<evidence type="ECO:0000256" key="5">
    <source>
        <dbReference type="ARBA" id="ARBA00022927"/>
    </source>
</evidence>
<evidence type="ECO:0000313" key="12">
    <source>
        <dbReference type="Proteomes" id="UP001432027"/>
    </source>
</evidence>
<keyword evidence="4" id="KW-0813">Transport</keyword>
<feature type="domain" description="Conserved oligomeric Golgi complex subunit 2 N-terminal" evidence="9">
    <location>
        <begin position="28"/>
        <end position="101"/>
    </location>
</feature>
<dbReference type="InterPro" id="IPR024602">
    <property type="entry name" value="COG_su2_N"/>
</dbReference>
<evidence type="ECO:0000313" key="11">
    <source>
        <dbReference type="EMBL" id="GMS95210.1"/>
    </source>
</evidence>
<comment type="similarity">
    <text evidence="2">Belongs to the COG2 family.</text>
</comment>
<dbReference type="AlphaFoldDB" id="A0AAV5TLA5"/>
<protein>
    <recommendedName>
        <fullName evidence="3">Conserved oligomeric Golgi complex subunit 2</fullName>
    </recommendedName>
    <alternativeName>
        <fullName evidence="8">Component of oligomeric Golgi complex 2</fullName>
    </alternativeName>
</protein>
<dbReference type="InterPro" id="IPR009316">
    <property type="entry name" value="COG2"/>
</dbReference>
<keyword evidence="6" id="KW-0333">Golgi apparatus</keyword>
<evidence type="ECO:0000256" key="6">
    <source>
        <dbReference type="ARBA" id="ARBA00023034"/>
    </source>
</evidence>
<evidence type="ECO:0000256" key="7">
    <source>
        <dbReference type="ARBA" id="ARBA00023136"/>
    </source>
</evidence>
<evidence type="ECO:0000256" key="3">
    <source>
        <dbReference type="ARBA" id="ARBA00020977"/>
    </source>
</evidence>
<evidence type="ECO:0000256" key="2">
    <source>
        <dbReference type="ARBA" id="ARBA00007603"/>
    </source>
</evidence>
<keyword evidence="12" id="KW-1185">Reference proteome</keyword>
<gene>
    <name evidence="11" type="ORF">PENTCL1PPCAC_17385</name>
</gene>
<feature type="domain" description="COG complex component COG2 C-terminal" evidence="10">
    <location>
        <begin position="353"/>
        <end position="640"/>
    </location>
</feature>
<evidence type="ECO:0000259" key="9">
    <source>
        <dbReference type="Pfam" id="PF06148"/>
    </source>
</evidence>
<proteinExistence type="inferred from homology"/>
<evidence type="ECO:0000256" key="8">
    <source>
        <dbReference type="ARBA" id="ARBA00031344"/>
    </source>
</evidence>